<organism evidence="3 4">
    <name type="scientific">Sanguibacter suaedae</name>
    <dbReference type="NCBI Taxonomy" id="2795737"/>
    <lineage>
        <taxon>Bacteria</taxon>
        <taxon>Bacillati</taxon>
        <taxon>Actinomycetota</taxon>
        <taxon>Actinomycetes</taxon>
        <taxon>Micrococcales</taxon>
        <taxon>Sanguibacteraceae</taxon>
        <taxon>Sanguibacter</taxon>
    </lineage>
</organism>
<feature type="region of interest" description="Disordered" evidence="1">
    <location>
        <begin position="125"/>
        <end position="151"/>
    </location>
</feature>
<dbReference type="EMBL" id="JAEINH010000008">
    <property type="protein sequence ID" value="MBI9115537.1"/>
    <property type="molecule type" value="Genomic_DNA"/>
</dbReference>
<dbReference type="SUPFAM" id="SSF64376">
    <property type="entry name" value="YlxR-like"/>
    <property type="match status" value="1"/>
</dbReference>
<evidence type="ECO:0000256" key="1">
    <source>
        <dbReference type="SAM" id="MobiDB-lite"/>
    </source>
</evidence>
<dbReference type="PANTHER" id="PTHR34215:SF1">
    <property type="entry name" value="YLXR DOMAIN-CONTAINING PROTEIN"/>
    <property type="match status" value="1"/>
</dbReference>
<feature type="region of interest" description="Disordered" evidence="1">
    <location>
        <begin position="1"/>
        <end position="43"/>
    </location>
</feature>
<protein>
    <submittedName>
        <fullName evidence="3">YlxR family protein</fullName>
    </submittedName>
</protein>
<comment type="caution">
    <text evidence="3">The sequence shown here is derived from an EMBL/GenBank/DDBJ whole genome shotgun (WGS) entry which is preliminary data.</text>
</comment>
<sequence>MGEERARLAEPGSRTRESSVPPRSSATDGEPLDTGRGGAGPTRTCVGCRARDAQAKMIRFVLSGDGVVDGVPVVVADPRRTSPGRGAWLHPNVRCGEIALRRKAFARALRVQGSVATGGIIDMLGSEPRMGTTRRQGSGSDADGHPMSTHR</sequence>
<proteinExistence type="predicted"/>
<accession>A0A934IBV4</accession>
<gene>
    <name evidence="3" type="ORF">JAV76_10990</name>
</gene>
<dbReference type="InterPro" id="IPR035931">
    <property type="entry name" value="YlxR-like_sf"/>
</dbReference>
<reference evidence="3" key="1">
    <citation type="submission" date="2020-12" db="EMBL/GenBank/DDBJ databases">
        <title>Sanguibacter suaedae sp. nov., isolated from Suaeda aralocaspica.</title>
        <authorList>
            <person name="Ma Q."/>
        </authorList>
    </citation>
    <scope>NUCLEOTIDE SEQUENCE</scope>
    <source>
        <strain evidence="3">YZGR15</strain>
    </source>
</reference>
<dbReference type="Gene3D" id="3.30.1230.10">
    <property type="entry name" value="YlxR-like"/>
    <property type="match status" value="1"/>
</dbReference>
<keyword evidence="4" id="KW-1185">Reference proteome</keyword>
<feature type="compositionally biased region" description="Basic and acidic residues" evidence="1">
    <location>
        <begin position="1"/>
        <end position="17"/>
    </location>
</feature>
<dbReference type="InterPro" id="IPR007393">
    <property type="entry name" value="YlxR_dom"/>
</dbReference>
<evidence type="ECO:0000259" key="2">
    <source>
        <dbReference type="Pfam" id="PF04296"/>
    </source>
</evidence>
<dbReference type="Pfam" id="PF04296">
    <property type="entry name" value="YlxR"/>
    <property type="match status" value="1"/>
</dbReference>
<feature type="domain" description="YlxR" evidence="2">
    <location>
        <begin position="43"/>
        <end position="112"/>
    </location>
</feature>
<evidence type="ECO:0000313" key="4">
    <source>
        <dbReference type="Proteomes" id="UP000602087"/>
    </source>
</evidence>
<dbReference type="PANTHER" id="PTHR34215">
    <property type="entry name" value="BLL0784 PROTEIN"/>
    <property type="match status" value="1"/>
</dbReference>
<dbReference type="AlphaFoldDB" id="A0A934IBV4"/>
<dbReference type="RefSeq" id="WP_198734098.1">
    <property type="nucleotide sequence ID" value="NZ_JAEINH010000008.1"/>
</dbReference>
<evidence type="ECO:0000313" key="3">
    <source>
        <dbReference type="EMBL" id="MBI9115537.1"/>
    </source>
</evidence>
<dbReference type="InterPro" id="IPR037465">
    <property type="entry name" value="YlxR"/>
</dbReference>
<dbReference type="Proteomes" id="UP000602087">
    <property type="component" value="Unassembled WGS sequence"/>
</dbReference>
<name>A0A934IBV4_9MICO</name>